<evidence type="ECO:0000256" key="2">
    <source>
        <dbReference type="ARBA" id="ARBA00022898"/>
    </source>
</evidence>
<dbReference type="InterPro" id="IPR001216">
    <property type="entry name" value="P-phosphate_BS"/>
</dbReference>
<organism evidence="4 5">
    <name type="scientific">Dictyobacter formicarum</name>
    <dbReference type="NCBI Taxonomy" id="2778368"/>
    <lineage>
        <taxon>Bacteria</taxon>
        <taxon>Bacillati</taxon>
        <taxon>Chloroflexota</taxon>
        <taxon>Ktedonobacteria</taxon>
        <taxon>Ktedonobacterales</taxon>
        <taxon>Dictyobacteraceae</taxon>
        <taxon>Dictyobacter</taxon>
    </lineage>
</organism>
<proteinExistence type="predicted"/>
<dbReference type="Proteomes" id="UP000635565">
    <property type="component" value="Unassembled WGS sequence"/>
</dbReference>
<gene>
    <name evidence="4" type="primary">cysK</name>
    <name evidence="4" type="ORF">KSZ_44790</name>
</gene>
<dbReference type="InterPro" id="IPR036052">
    <property type="entry name" value="TrpB-like_PALP_sf"/>
</dbReference>
<evidence type="ECO:0000313" key="4">
    <source>
        <dbReference type="EMBL" id="GHO86473.1"/>
    </source>
</evidence>
<name>A0ABQ3VKX2_9CHLR</name>
<sequence>MAASKKSFLNCIGHTPMLEVTKLSPNPAVRIFLKLEGFNASGSVKDRPALYMVRDAIASGRLKTGMTILDATSGNYGIALSMIGKCEGYPVTLVASRNITEERKKLLHFYGTKIVYIDSTYTKDSIECARKLVEQDSFYCYLFQHGNPANARAHYETTGVEVIEQVPEIDALVCGLGSSGTLMGTGKRVREHNERAKIVSVEPRVGSRIPGLRNLEAEGYSPPLFDPSFPDHRLQVLEKDARAMIRTIAHKEGVFIGISAGAVLHAAVQVASSIKSGNVVAVLADAGWKYMSVGICEDEDAS</sequence>
<evidence type="ECO:0000259" key="3">
    <source>
        <dbReference type="Pfam" id="PF00291"/>
    </source>
</evidence>
<dbReference type="PANTHER" id="PTHR10314">
    <property type="entry name" value="CYSTATHIONINE BETA-SYNTHASE"/>
    <property type="match status" value="1"/>
</dbReference>
<dbReference type="InterPro" id="IPR050214">
    <property type="entry name" value="Cys_Synth/Cystath_Beta-Synth"/>
</dbReference>
<feature type="domain" description="Tryptophan synthase beta chain-like PALP" evidence="3">
    <location>
        <begin position="11"/>
        <end position="285"/>
    </location>
</feature>
<accession>A0ABQ3VKX2</accession>
<dbReference type="Gene3D" id="3.40.50.1100">
    <property type="match status" value="2"/>
</dbReference>
<reference evidence="4 5" key="1">
    <citation type="journal article" date="2021" name="Int. J. Syst. Evol. Microbiol.">
        <title>Reticulibacter mediterranei gen. nov., sp. nov., within the new family Reticulibacteraceae fam. nov., and Ktedonospora formicarum gen. nov., sp. nov., Ktedonobacter robiniae sp. nov., Dictyobacter formicarum sp. nov. and Dictyobacter arantiisoli sp. nov., belonging to the class Ktedonobacteria.</title>
        <authorList>
            <person name="Yabe S."/>
            <person name="Zheng Y."/>
            <person name="Wang C.M."/>
            <person name="Sakai Y."/>
            <person name="Abe K."/>
            <person name="Yokota A."/>
            <person name="Donadio S."/>
            <person name="Cavaletti L."/>
            <person name="Monciardini P."/>
        </authorList>
    </citation>
    <scope>NUCLEOTIDE SEQUENCE [LARGE SCALE GENOMIC DNA]</scope>
    <source>
        <strain evidence="4 5">SOSP1-9</strain>
    </source>
</reference>
<dbReference type="Pfam" id="PF00291">
    <property type="entry name" value="PALP"/>
    <property type="match status" value="1"/>
</dbReference>
<dbReference type="EMBL" id="BNJJ01000012">
    <property type="protein sequence ID" value="GHO86473.1"/>
    <property type="molecule type" value="Genomic_DNA"/>
</dbReference>
<dbReference type="PROSITE" id="PS00901">
    <property type="entry name" value="CYS_SYNTHASE"/>
    <property type="match status" value="1"/>
</dbReference>
<comment type="cofactor">
    <cofactor evidence="1">
        <name>pyridoxal 5'-phosphate</name>
        <dbReference type="ChEBI" id="CHEBI:597326"/>
    </cofactor>
</comment>
<keyword evidence="2" id="KW-0663">Pyridoxal phosphate</keyword>
<dbReference type="InterPro" id="IPR001926">
    <property type="entry name" value="TrpB-like_PALP"/>
</dbReference>
<dbReference type="CDD" id="cd01561">
    <property type="entry name" value="CBS_like"/>
    <property type="match status" value="1"/>
</dbReference>
<dbReference type="RefSeq" id="WP_201364096.1">
    <property type="nucleotide sequence ID" value="NZ_BNJJ01000012.1"/>
</dbReference>
<protein>
    <submittedName>
        <fullName evidence="4">Cysteine synthase</fullName>
    </submittedName>
</protein>
<dbReference type="SUPFAM" id="SSF53686">
    <property type="entry name" value="Tryptophan synthase beta subunit-like PLP-dependent enzymes"/>
    <property type="match status" value="1"/>
</dbReference>
<comment type="caution">
    <text evidence="4">The sequence shown here is derived from an EMBL/GenBank/DDBJ whole genome shotgun (WGS) entry which is preliminary data.</text>
</comment>
<evidence type="ECO:0000313" key="5">
    <source>
        <dbReference type="Proteomes" id="UP000635565"/>
    </source>
</evidence>
<evidence type="ECO:0000256" key="1">
    <source>
        <dbReference type="ARBA" id="ARBA00001933"/>
    </source>
</evidence>
<keyword evidence="5" id="KW-1185">Reference proteome</keyword>